<reference evidence="1 2" key="1">
    <citation type="submission" date="2015-01" db="EMBL/GenBank/DDBJ databases">
        <title>The Genome Sequence of Fonsecaea pedrosoi CBS 271.37.</title>
        <authorList>
            <consortium name="The Broad Institute Genomics Platform"/>
            <person name="Cuomo C."/>
            <person name="de Hoog S."/>
            <person name="Gorbushina A."/>
            <person name="Stielow B."/>
            <person name="Teixiera M."/>
            <person name="Abouelleil A."/>
            <person name="Chapman S.B."/>
            <person name="Priest M."/>
            <person name="Young S.K."/>
            <person name="Wortman J."/>
            <person name="Nusbaum C."/>
            <person name="Birren B."/>
        </authorList>
    </citation>
    <scope>NUCLEOTIDE SEQUENCE [LARGE SCALE GENOMIC DNA]</scope>
    <source>
        <strain evidence="1 2">CBS 271.37</strain>
    </source>
</reference>
<protein>
    <recommendedName>
        <fullName evidence="3">C6 transcription factor</fullName>
    </recommendedName>
</protein>
<name>A0A0D2DEN3_9EURO</name>
<organism evidence="1 2">
    <name type="scientific">Fonsecaea pedrosoi CBS 271.37</name>
    <dbReference type="NCBI Taxonomy" id="1442368"/>
    <lineage>
        <taxon>Eukaryota</taxon>
        <taxon>Fungi</taxon>
        <taxon>Dikarya</taxon>
        <taxon>Ascomycota</taxon>
        <taxon>Pezizomycotina</taxon>
        <taxon>Eurotiomycetes</taxon>
        <taxon>Chaetothyriomycetidae</taxon>
        <taxon>Chaetothyriales</taxon>
        <taxon>Herpotrichiellaceae</taxon>
        <taxon>Fonsecaea</taxon>
    </lineage>
</organism>
<dbReference type="OrthoDB" id="5295362at2759"/>
<proteinExistence type="predicted"/>
<gene>
    <name evidence="1" type="ORF">Z517_10876</name>
</gene>
<keyword evidence="2" id="KW-1185">Reference proteome</keyword>
<dbReference type="AlphaFoldDB" id="A0A0D2DEN3"/>
<dbReference type="GO" id="GO:0001228">
    <property type="term" value="F:DNA-binding transcription activator activity, RNA polymerase II-specific"/>
    <property type="evidence" value="ECO:0007669"/>
    <property type="project" value="TreeGrafter"/>
</dbReference>
<sequence>MLYSPTIREISLVVAGSEESPSKKDFDGSKLVVVIADVQPLPAGVSVQAIPRKISQWLFDVQAEKEKVRREEAVLYTLRDKSEDVHICNRAARTSFKTERKPSARVGVFAAISSAVAAPSPVPSNAPQNQGGNDIVLSNVTDSDLYFHFLNHTCRTAPSWQKDRIVLQVGIAKLALESELVSHSVLALSATCLCCDTISAGRSADPETVRHILDMGLEHHTLALEQMRTMTSRPRESDTQPLIASSLMLVPFALAFQHIQHWVLRAKGARTTDLLTPRDMILLLRGIRTTIVALNSNPVEPGTSKSKSPWETMFSAAAQSAGDAATGSPTIPERSHTMFPVVGATFHQASSQLRCRIDCALAGPQVDENMAAVYGAYEILSDIMTSTFTECPETEIPFEYASCVSFSPAYSSHLLHGKDALITKVQWQKFSVSPDSLLAQAPGWLHNFILQRPNPTHAEPLARSFLAFFSSAPQTYVDLLLPLLDPHAGMNAVAGDEYGDEERELTTAEILALDVYAHWLVLMLLLEKETWWVGEFPFVSLQGLIARYGTAFLGGGTRQEQQQQQQWWWPAGMLEVAARVRQWK</sequence>
<evidence type="ECO:0008006" key="3">
    <source>
        <dbReference type="Google" id="ProtNLM"/>
    </source>
</evidence>
<dbReference type="EMBL" id="KN846975">
    <property type="protein sequence ID" value="KIW76131.1"/>
    <property type="molecule type" value="Genomic_DNA"/>
</dbReference>
<dbReference type="HOGENOM" id="CLU_031993_1_1_1"/>
<dbReference type="InterPro" id="IPR053157">
    <property type="entry name" value="Sterol_Uptake_Regulator"/>
</dbReference>
<evidence type="ECO:0000313" key="1">
    <source>
        <dbReference type="EMBL" id="KIW76131.1"/>
    </source>
</evidence>
<dbReference type="VEuPathDB" id="FungiDB:Z517_10876"/>
<dbReference type="Proteomes" id="UP000053029">
    <property type="component" value="Unassembled WGS sequence"/>
</dbReference>
<dbReference type="GeneID" id="25310366"/>
<evidence type="ECO:0000313" key="2">
    <source>
        <dbReference type="Proteomes" id="UP000053029"/>
    </source>
</evidence>
<dbReference type="PANTHER" id="PTHR47784">
    <property type="entry name" value="STEROL UPTAKE CONTROL PROTEIN 2"/>
    <property type="match status" value="1"/>
</dbReference>
<accession>A0A0D2DEN3</accession>
<dbReference type="PANTHER" id="PTHR47784:SF5">
    <property type="entry name" value="STEROL UPTAKE CONTROL PROTEIN 2"/>
    <property type="match status" value="1"/>
</dbReference>
<dbReference type="RefSeq" id="XP_013279939.1">
    <property type="nucleotide sequence ID" value="XM_013424485.1"/>
</dbReference>